<dbReference type="SUPFAM" id="SSF51182">
    <property type="entry name" value="RmlC-like cupins"/>
    <property type="match status" value="1"/>
</dbReference>
<dbReference type="OrthoDB" id="1939643at2759"/>
<dbReference type="Pfam" id="PF15624">
    <property type="entry name" value="Mif2_N"/>
    <property type="match status" value="1"/>
</dbReference>
<feature type="compositionally biased region" description="Basic and acidic residues" evidence="7">
    <location>
        <begin position="1"/>
        <end position="11"/>
    </location>
</feature>
<evidence type="ECO:0000313" key="10">
    <source>
        <dbReference type="EMBL" id="KAG4419931.1"/>
    </source>
</evidence>
<dbReference type="PANTHER" id="PTHR16684:SF11">
    <property type="entry name" value="CENTROMERE PROTEIN C"/>
    <property type="match status" value="1"/>
</dbReference>
<evidence type="ECO:0000259" key="8">
    <source>
        <dbReference type="Pfam" id="PF11699"/>
    </source>
</evidence>
<sequence length="679" mass="75123">MAPEGGRRKGTDNQYLFDLGTRGRKTGLTVPDTGVRDENGLEPMDHLFSSPEKPKEIPARRVNGNRKSADKTISSEADMDVDDSTIPEPADVLTERKRTSARLPLPRSKSPIKTYLKSPARRNPSLGPVSSPIRGSIVEPRVVTTSASVRRRLDFSNTSFESNAEGVVTNVSPQKRATSELPARSAAKLTNGKLLAPFRHASSDNVADDREDTGSEDVGFVNEENSFQMVNGGEEDPPEAEREENEEPEPEPQPTKKSKGKEKAVEVSALAAKRGRPKKAVLEAVDEEIVEEPEAALPKKRGRPSLDAPKSPKRKMGRPNKVVEPEVSEAADVPDEPEPEEELEERPKKRTRRSLDVPQAEAVKATGRPPKKAAKDGNAKETKAKEKASTEAPTKAAKAKAKAPGRKPKLATIEEGDSPQVQRGPPMPRNNRGLFILRRETPMEGSGFQQTRSGRNSIKPVAYWKNERIEYSEDENEDGVGKFVLPRIKEVVRADEIHQPKRKVARSKSKAPKSKKQSAESESEEEDINVEPWELEPGRIFGEVKNWDPEDPSGSQQEEIQEEIALSAAAIITRDIPHASFRFAKTLTLPFFGSGMVDLPAHSMKKSKNSRKMQMVFFVFYGRVQVTVNDNVFSIGKGGMWQVPRGNFYSIENDYDKPARIFFSQGCEVVEDLGVGESQ</sequence>
<comment type="similarity">
    <text evidence="2">Belongs to the CENP-C/MIF2 family.</text>
</comment>
<evidence type="ECO:0000256" key="3">
    <source>
        <dbReference type="ARBA" id="ARBA00023125"/>
    </source>
</evidence>
<evidence type="ECO:0000256" key="6">
    <source>
        <dbReference type="ARBA" id="ARBA00075033"/>
    </source>
</evidence>
<organism evidence="10 11">
    <name type="scientific">Cadophora malorum</name>
    <dbReference type="NCBI Taxonomy" id="108018"/>
    <lineage>
        <taxon>Eukaryota</taxon>
        <taxon>Fungi</taxon>
        <taxon>Dikarya</taxon>
        <taxon>Ascomycota</taxon>
        <taxon>Pezizomycotina</taxon>
        <taxon>Leotiomycetes</taxon>
        <taxon>Helotiales</taxon>
        <taxon>Ploettnerulaceae</taxon>
        <taxon>Cadophora</taxon>
    </lineage>
</organism>
<dbReference type="GO" id="GO:0005634">
    <property type="term" value="C:nucleus"/>
    <property type="evidence" value="ECO:0007669"/>
    <property type="project" value="UniProtKB-SubCell"/>
</dbReference>
<keyword evidence="3" id="KW-0238">DNA-binding</keyword>
<comment type="caution">
    <text evidence="10">The sequence shown here is derived from an EMBL/GenBank/DDBJ whole genome shotgun (WGS) entry which is preliminary data.</text>
</comment>
<dbReference type="InterPro" id="IPR014710">
    <property type="entry name" value="RmlC-like_jellyroll"/>
</dbReference>
<dbReference type="EMBL" id="JAFJYH010000095">
    <property type="protein sequence ID" value="KAG4419931.1"/>
    <property type="molecule type" value="Genomic_DNA"/>
</dbReference>
<evidence type="ECO:0000259" key="9">
    <source>
        <dbReference type="Pfam" id="PF15624"/>
    </source>
</evidence>
<dbReference type="GO" id="GO:0019237">
    <property type="term" value="F:centromeric DNA binding"/>
    <property type="evidence" value="ECO:0007669"/>
    <property type="project" value="InterPro"/>
</dbReference>
<dbReference type="GO" id="GO:0051315">
    <property type="term" value="P:attachment of mitotic spindle microtubules to kinetochore"/>
    <property type="evidence" value="ECO:0007669"/>
    <property type="project" value="TreeGrafter"/>
</dbReference>
<dbReference type="Proteomes" id="UP000664132">
    <property type="component" value="Unassembled WGS sequence"/>
</dbReference>
<evidence type="ECO:0000256" key="7">
    <source>
        <dbReference type="SAM" id="MobiDB-lite"/>
    </source>
</evidence>
<dbReference type="InterPro" id="IPR028929">
    <property type="entry name" value="Mif2_N"/>
</dbReference>
<feature type="domain" description="Mif2/CENP-C cupin" evidence="8">
    <location>
        <begin position="581"/>
        <end position="665"/>
    </location>
</feature>
<feature type="domain" description="Mif2 N-terminal" evidence="9">
    <location>
        <begin position="17"/>
        <end position="155"/>
    </location>
</feature>
<feature type="compositionally biased region" description="Basic residues" evidence="7">
    <location>
        <begin position="500"/>
        <end position="516"/>
    </location>
</feature>
<gene>
    <name evidence="10" type="ORF">IFR04_006968</name>
</gene>
<feature type="compositionally biased region" description="Basic residues" evidence="7">
    <location>
        <begin position="397"/>
        <end position="409"/>
    </location>
</feature>
<protein>
    <recommendedName>
        <fullName evidence="6">CENP-C homolog</fullName>
    </recommendedName>
</protein>
<dbReference type="GO" id="GO:0051455">
    <property type="term" value="P:spindle attachment to meiosis I kinetochore"/>
    <property type="evidence" value="ECO:0007669"/>
    <property type="project" value="TreeGrafter"/>
</dbReference>
<dbReference type="SMART" id="SM00384">
    <property type="entry name" value="AT_hook"/>
    <property type="match status" value="4"/>
</dbReference>
<evidence type="ECO:0000256" key="4">
    <source>
        <dbReference type="ARBA" id="ARBA00023242"/>
    </source>
</evidence>
<dbReference type="PANTHER" id="PTHR16684">
    <property type="entry name" value="CENTROMERE PROTEIN C"/>
    <property type="match status" value="1"/>
</dbReference>
<feature type="region of interest" description="Disordered" evidence="7">
    <location>
        <begin position="499"/>
        <end position="531"/>
    </location>
</feature>
<accession>A0A8H7TJ84</accession>
<evidence type="ECO:0000256" key="5">
    <source>
        <dbReference type="ARBA" id="ARBA00057947"/>
    </source>
</evidence>
<dbReference type="GO" id="GO:0000776">
    <property type="term" value="C:kinetochore"/>
    <property type="evidence" value="ECO:0007669"/>
    <property type="project" value="InterPro"/>
</dbReference>
<dbReference type="InterPro" id="IPR011051">
    <property type="entry name" value="RmlC_Cupin_sf"/>
</dbReference>
<feature type="compositionally biased region" description="Acidic residues" evidence="7">
    <location>
        <begin position="284"/>
        <end position="294"/>
    </location>
</feature>
<dbReference type="Pfam" id="PF11699">
    <property type="entry name" value="CENP-C_C"/>
    <property type="match status" value="1"/>
</dbReference>
<keyword evidence="4" id="KW-0539">Nucleus</keyword>
<feature type="compositionally biased region" description="Basic and acidic residues" evidence="7">
    <location>
        <begin position="34"/>
        <end position="45"/>
    </location>
</feature>
<dbReference type="Gene3D" id="2.60.120.10">
    <property type="entry name" value="Jelly Rolls"/>
    <property type="match status" value="1"/>
</dbReference>
<dbReference type="InterPro" id="IPR025974">
    <property type="entry name" value="Mif2/CENP-C_cupin"/>
</dbReference>
<evidence type="ECO:0000313" key="11">
    <source>
        <dbReference type="Proteomes" id="UP000664132"/>
    </source>
</evidence>
<reference evidence="10" key="1">
    <citation type="submission" date="2021-02" db="EMBL/GenBank/DDBJ databases">
        <title>Genome sequence Cadophora malorum strain M34.</title>
        <authorList>
            <person name="Stefanovic E."/>
            <person name="Vu D."/>
            <person name="Scully C."/>
            <person name="Dijksterhuis J."/>
            <person name="Roader J."/>
            <person name="Houbraken J."/>
        </authorList>
    </citation>
    <scope>NUCLEOTIDE SEQUENCE</scope>
    <source>
        <strain evidence="10">M34</strain>
    </source>
</reference>
<keyword evidence="11" id="KW-1185">Reference proteome</keyword>
<dbReference type="FunFam" id="2.60.120.10:FF:000033">
    <property type="entry name" value="Centromere protein C 1"/>
    <property type="match status" value="1"/>
</dbReference>
<dbReference type="CDD" id="cd06993">
    <property type="entry name" value="cupin_CENP-C_C"/>
    <property type="match status" value="1"/>
</dbReference>
<dbReference type="InterPro" id="IPR017956">
    <property type="entry name" value="AT_hook_DNA-bd_motif"/>
</dbReference>
<comment type="function">
    <text evidence="5">Component of the kinetochore, a multiprotein complex that assembles on centromeric DNA and attaches chromosomes to spindle microtubules, mediating chromosome segregation and sister chromatid segregation during meiosis and mitosis. Component of the inner kinetochore constitutive centromere-associated network (CCAN), which serves as a structural platform for outer kinetochore assembly.</text>
</comment>
<dbReference type="AlphaFoldDB" id="A0A8H7TJ84"/>
<dbReference type="GO" id="GO:0051382">
    <property type="term" value="P:kinetochore assembly"/>
    <property type="evidence" value="ECO:0007669"/>
    <property type="project" value="InterPro"/>
</dbReference>
<evidence type="ECO:0000256" key="1">
    <source>
        <dbReference type="ARBA" id="ARBA00004123"/>
    </source>
</evidence>
<feature type="compositionally biased region" description="Acidic residues" evidence="7">
    <location>
        <begin position="233"/>
        <end position="250"/>
    </location>
</feature>
<dbReference type="InterPro" id="IPR028386">
    <property type="entry name" value="CENP-C/Mif2/cnp3"/>
</dbReference>
<feature type="region of interest" description="Disordered" evidence="7">
    <location>
        <begin position="1"/>
        <end position="139"/>
    </location>
</feature>
<proteinExistence type="inferred from homology"/>
<feature type="compositionally biased region" description="Acidic residues" evidence="7">
    <location>
        <begin position="326"/>
        <end position="344"/>
    </location>
</feature>
<feature type="compositionally biased region" description="Basic and acidic residues" evidence="7">
    <location>
        <begin position="373"/>
        <end position="389"/>
    </location>
</feature>
<comment type="subcellular location">
    <subcellularLocation>
        <location evidence="1">Nucleus</location>
    </subcellularLocation>
</comment>
<evidence type="ECO:0000256" key="2">
    <source>
        <dbReference type="ARBA" id="ARBA00010291"/>
    </source>
</evidence>
<name>A0A8H7TJ84_9HELO</name>
<feature type="region of interest" description="Disordered" evidence="7">
    <location>
        <begin position="156"/>
        <end position="432"/>
    </location>
</feature>